<dbReference type="PANTHER" id="PTHR11952:SF2">
    <property type="entry name" value="LD24639P"/>
    <property type="match status" value="1"/>
</dbReference>
<keyword evidence="4" id="KW-0808">Transferase</keyword>
<feature type="region of interest" description="Disordered" evidence="7">
    <location>
        <begin position="79"/>
        <end position="109"/>
    </location>
</feature>
<comment type="similarity">
    <text evidence="2">Belongs to the UDPGP type 1 family.</text>
</comment>
<keyword evidence="9" id="KW-1185">Reference proteome</keyword>
<protein>
    <recommendedName>
        <fullName evidence="3">UDP-N-acetylglucosamine diphosphorylase</fullName>
        <ecNumber evidence="3">2.7.7.23</ecNumber>
    </recommendedName>
</protein>
<dbReference type="Proteomes" id="UP001159427">
    <property type="component" value="Unassembled WGS sequence"/>
</dbReference>
<feature type="compositionally biased region" description="Basic and acidic residues" evidence="7">
    <location>
        <begin position="79"/>
        <end position="94"/>
    </location>
</feature>
<evidence type="ECO:0000256" key="3">
    <source>
        <dbReference type="ARBA" id="ARBA00012457"/>
    </source>
</evidence>
<dbReference type="InterPro" id="IPR002618">
    <property type="entry name" value="UDPGP_fam"/>
</dbReference>
<dbReference type="InterPro" id="IPR029044">
    <property type="entry name" value="Nucleotide-diphossugar_trans"/>
</dbReference>
<evidence type="ECO:0000313" key="8">
    <source>
        <dbReference type="EMBL" id="CAH3159172.1"/>
    </source>
</evidence>
<gene>
    <name evidence="8" type="ORF">PEVE_00003108</name>
</gene>
<dbReference type="EC" id="2.7.7.23" evidence="3"/>
<evidence type="ECO:0000313" key="9">
    <source>
        <dbReference type="Proteomes" id="UP001159427"/>
    </source>
</evidence>
<evidence type="ECO:0000256" key="7">
    <source>
        <dbReference type="SAM" id="MobiDB-lite"/>
    </source>
</evidence>
<dbReference type="Gene3D" id="3.90.550.10">
    <property type="entry name" value="Spore Coat Polysaccharide Biosynthesis Protein SpsA, Chain A"/>
    <property type="match status" value="2"/>
</dbReference>
<keyword evidence="5" id="KW-0548">Nucleotidyltransferase</keyword>
<dbReference type="InterPro" id="IPR039741">
    <property type="entry name" value="UDP-sugar_pyrophosphorylase"/>
</dbReference>
<dbReference type="EMBL" id="CALNXI010001185">
    <property type="protein sequence ID" value="CAH3159172.1"/>
    <property type="molecule type" value="Genomic_DNA"/>
</dbReference>
<proteinExistence type="inferred from homology"/>
<dbReference type="SUPFAM" id="SSF53448">
    <property type="entry name" value="Nucleotide-diphospho-sugar transferases"/>
    <property type="match status" value="2"/>
</dbReference>
<comment type="catalytic activity">
    <reaction evidence="6">
        <text>N-acetyl-alpha-D-glucosamine 1-phosphate + UTP + H(+) = UDP-N-acetyl-alpha-D-glucosamine + diphosphate</text>
        <dbReference type="Rhea" id="RHEA:13509"/>
        <dbReference type="ChEBI" id="CHEBI:15378"/>
        <dbReference type="ChEBI" id="CHEBI:33019"/>
        <dbReference type="ChEBI" id="CHEBI:46398"/>
        <dbReference type="ChEBI" id="CHEBI:57705"/>
        <dbReference type="ChEBI" id="CHEBI:57776"/>
        <dbReference type="EC" id="2.7.7.23"/>
    </reaction>
</comment>
<dbReference type="PANTHER" id="PTHR11952">
    <property type="entry name" value="UDP- GLUCOSE PYROPHOSPHORYLASE"/>
    <property type="match status" value="1"/>
</dbReference>
<evidence type="ECO:0000256" key="2">
    <source>
        <dbReference type="ARBA" id="ARBA00010401"/>
    </source>
</evidence>
<sequence>MDNFFERLEVLHKPLQISQYPAISPEMDVEKLRSDLEDNNQGHLLKHWHTLNETEQQTFYSDLRKIDLAKLNQSFKKTTEEAEASKREKKDEKLQPIPPDHVGSVIGDDNKAKVNSWRDKGLQVISEGKVAVLLLAGGQGTRLGVSYPKGMYDVGLPSRKTLYQLQAERIFKVQELAFKKTGKKCTVTWYIMTSEHTMDETKRFFEDKNYFGLQRNDVVMFEQHTLPCLTNDGKIILDQPGKVARAPSGNGGLYEALLGKRLIDEMKKRGIEYFHVYCVDNILVKMADPVFIGFCIDKSAECGAKVVEKKIPEERVGLVVKCDGKFQVAEYSEITEDVQHKRDPDGRLTFREANLANHFFTINFLEKIVKELEPSLKFHIAKKKIPFVDDTGKRITPEKPNGIKLEKFIFDVFEFTEQFAVLEVAREEEFSPLKNGRGSPTDSPDTAQQDLYNLHYNYILRAGGKFIDGSNEDATVVCEISPLLSYAGEGLEDVVRDRQFSVKTKEIYLKTEDEEDERNGELPCKKVREVPSFFVRSPGWNAYRSASILVSYADSSQTDLRLLTAMDVEKLKRDLKDNNQEHLLKHWESLSKNEQSIFYDELRNINFAQVNRSFEKAMNEAKGNEKKDEIEPVPPELVGSVIGEVNQNKVDSWRDKGLQVISEGKVAVLLLAGGQGTRLGVSYPKGMYDVGLPSKKTLYQLQAERILKVQELAYKRTGKKGTIRWYIMTSEHTMDATKTFFEEHNYFGLHTEDVVFFEQHTFPCLTFDGKIILDQRNKVARAPGGNGGLYAALGPEERVNTEQMRKQGIEYIHVYCVDNILVKMADPVFIGFCIDKSAECGAKVVEKTRPDEKVGVVVKYNGKYQVVEYSEISEEHSKMKDPLASDKLLFREGNICNHFFTMDFLDRVVKEYETSMKYHIAKKKIPFVDESGRRIKPVEPSGIKLEKFVFDVFEFTEKLAVLEVARDEEFSPLKNAKGSPSDSPETAQRDLFSLHYNYIVKAGGKFIDRNGLKIVVCEISPLLSYAGEGLEDEVKGRQLSAVEGVYLKGEEEDKIEEPVCKKSKTF</sequence>
<dbReference type="CDD" id="cd04193">
    <property type="entry name" value="UDPGlcNAc_PPase"/>
    <property type="match status" value="2"/>
</dbReference>
<reference evidence="8 9" key="1">
    <citation type="submission" date="2022-05" db="EMBL/GenBank/DDBJ databases">
        <authorList>
            <consortium name="Genoscope - CEA"/>
            <person name="William W."/>
        </authorList>
    </citation>
    <scope>NUCLEOTIDE SEQUENCE [LARGE SCALE GENOMIC DNA]</scope>
</reference>
<evidence type="ECO:0000256" key="6">
    <source>
        <dbReference type="ARBA" id="ARBA00048493"/>
    </source>
</evidence>
<organism evidence="8 9">
    <name type="scientific">Porites evermanni</name>
    <dbReference type="NCBI Taxonomy" id="104178"/>
    <lineage>
        <taxon>Eukaryota</taxon>
        <taxon>Metazoa</taxon>
        <taxon>Cnidaria</taxon>
        <taxon>Anthozoa</taxon>
        <taxon>Hexacorallia</taxon>
        <taxon>Scleractinia</taxon>
        <taxon>Fungiina</taxon>
        <taxon>Poritidae</taxon>
        <taxon>Porites</taxon>
    </lineage>
</organism>
<comment type="caution">
    <text evidence="8">The sequence shown here is derived from an EMBL/GenBank/DDBJ whole genome shotgun (WGS) entry which is preliminary data.</text>
</comment>
<evidence type="ECO:0000256" key="4">
    <source>
        <dbReference type="ARBA" id="ARBA00022679"/>
    </source>
</evidence>
<evidence type="ECO:0000256" key="5">
    <source>
        <dbReference type="ARBA" id="ARBA00022695"/>
    </source>
</evidence>
<accession>A0ABN8Q7Z5</accession>
<evidence type="ECO:0000256" key="1">
    <source>
        <dbReference type="ARBA" id="ARBA00005208"/>
    </source>
</evidence>
<comment type="pathway">
    <text evidence="1">Nucleotide-sugar biosynthesis; UDP-N-acetyl-alpha-D-glucosamine biosynthesis; UDP-N-acetyl-alpha-D-glucosamine from N-acetyl-alpha-D-glucosamine 1-phosphate: step 1/1.</text>
</comment>
<name>A0ABN8Q7Z5_9CNID</name>
<dbReference type="Pfam" id="PF01704">
    <property type="entry name" value="UDPGP"/>
    <property type="match status" value="2"/>
</dbReference>